<dbReference type="InterPro" id="IPR020578">
    <property type="entry name" value="Aminotrans_V_PyrdxlP_BS"/>
</dbReference>
<evidence type="ECO:0000313" key="13">
    <source>
        <dbReference type="Proteomes" id="UP001304683"/>
    </source>
</evidence>
<keyword evidence="7" id="KW-0408">Iron</keyword>
<dbReference type="Proteomes" id="UP001304683">
    <property type="component" value="Chromosome"/>
</dbReference>
<reference evidence="12 13" key="1">
    <citation type="submission" date="2023-08" db="EMBL/GenBank/DDBJ databases">
        <title>Genome sequence of Thermaerobacter compostii strain Ins1, a spore-forming filamentous bacterium isolated from a deep geothermal reservoir.</title>
        <authorList>
            <person name="Bregnard D."/>
            <person name="Gonzalez D."/>
            <person name="Junier P."/>
        </authorList>
    </citation>
    <scope>NUCLEOTIDE SEQUENCE [LARGE SCALE GENOMIC DNA]</scope>
    <source>
        <strain evidence="12 13">Ins1</strain>
    </source>
</reference>
<protein>
    <recommendedName>
        <fullName evidence="3">cysteine desulfurase</fullName>
        <ecNumber evidence="3">2.8.1.7</ecNumber>
    </recommendedName>
</protein>
<evidence type="ECO:0000313" key="12">
    <source>
        <dbReference type="EMBL" id="WPD18052.1"/>
    </source>
</evidence>
<evidence type="ECO:0000256" key="3">
    <source>
        <dbReference type="ARBA" id="ARBA00012239"/>
    </source>
</evidence>
<dbReference type="PANTHER" id="PTHR11601:SF34">
    <property type="entry name" value="CYSTEINE DESULFURASE"/>
    <property type="match status" value="1"/>
</dbReference>
<dbReference type="Gene3D" id="3.90.1150.10">
    <property type="entry name" value="Aspartate Aminotransferase, domain 1"/>
    <property type="match status" value="1"/>
</dbReference>
<dbReference type="PANTHER" id="PTHR11601">
    <property type="entry name" value="CYSTEINE DESULFURYLASE FAMILY MEMBER"/>
    <property type="match status" value="1"/>
</dbReference>
<proteinExistence type="inferred from homology"/>
<evidence type="ECO:0000256" key="8">
    <source>
        <dbReference type="ARBA" id="ARBA00023014"/>
    </source>
</evidence>
<comment type="cofactor">
    <cofactor evidence="1 10">
        <name>pyridoxal 5'-phosphate</name>
        <dbReference type="ChEBI" id="CHEBI:597326"/>
    </cofactor>
</comment>
<evidence type="ECO:0000256" key="9">
    <source>
        <dbReference type="ARBA" id="ARBA00050776"/>
    </source>
</evidence>
<name>A0ABZ0QNG9_9FIRM</name>
<dbReference type="InterPro" id="IPR015424">
    <property type="entry name" value="PyrdxlP-dep_Trfase"/>
</dbReference>
<accession>A0ABZ0QNG9</accession>
<dbReference type="EMBL" id="CP132508">
    <property type="protein sequence ID" value="WPD18052.1"/>
    <property type="molecule type" value="Genomic_DNA"/>
</dbReference>
<dbReference type="PIRSF" id="PIRSF005572">
    <property type="entry name" value="NifS"/>
    <property type="match status" value="1"/>
</dbReference>
<dbReference type="PROSITE" id="PS00595">
    <property type="entry name" value="AA_TRANSFER_CLASS_5"/>
    <property type="match status" value="1"/>
</dbReference>
<dbReference type="Pfam" id="PF00266">
    <property type="entry name" value="Aminotran_5"/>
    <property type="match status" value="1"/>
</dbReference>
<evidence type="ECO:0000256" key="10">
    <source>
        <dbReference type="RuleBase" id="RU004504"/>
    </source>
</evidence>
<evidence type="ECO:0000256" key="1">
    <source>
        <dbReference type="ARBA" id="ARBA00001933"/>
    </source>
</evidence>
<keyword evidence="6" id="KW-0663">Pyridoxal phosphate</keyword>
<evidence type="ECO:0000256" key="5">
    <source>
        <dbReference type="ARBA" id="ARBA00022723"/>
    </source>
</evidence>
<sequence>MATATEGDARRPVYLDNAATTRARPEVVDAVVTALQERFGNPASIHTAGLEAERLVKEARSVLAAALEVPADDLYFTSGGTEANNWALRGVLAAYARRGRHLVTTAIEHSSILSTARRLEAEGHRVTIVPVDRQGRVDPERVAAAVADDTVLVSIMLVNNEIGSIQPVADIVRAVRARRPDVLVHVDAVQAFGKLPVKPRAWGVDLVTVSAHKIHGPKGTGALYVRRGVRIQPLLVGGEQEGGLRPGTHNVPGIAGFGVAARLILAEQPELSRRMHALKLRLVQRVQAEIPDVYVNGPDPDEGAPHIVNLSVVGARGEVLVHALAQRGVYVSTGSACTSRRTAPSHVLQALGLPPERLDSALRISLSRETTEEDVERFVAALKEAAAEVRAVAAVRGRR</sequence>
<evidence type="ECO:0000256" key="7">
    <source>
        <dbReference type="ARBA" id="ARBA00023004"/>
    </source>
</evidence>
<evidence type="ECO:0000256" key="2">
    <source>
        <dbReference type="ARBA" id="ARBA00006490"/>
    </source>
</evidence>
<dbReference type="Gene3D" id="1.10.260.50">
    <property type="match status" value="1"/>
</dbReference>
<comment type="catalytic activity">
    <reaction evidence="9">
        <text>(sulfur carrier)-H + L-cysteine = (sulfur carrier)-SH + L-alanine</text>
        <dbReference type="Rhea" id="RHEA:43892"/>
        <dbReference type="Rhea" id="RHEA-COMP:14737"/>
        <dbReference type="Rhea" id="RHEA-COMP:14739"/>
        <dbReference type="ChEBI" id="CHEBI:29917"/>
        <dbReference type="ChEBI" id="CHEBI:35235"/>
        <dbReference type="ChEBI" id="CHEBI:57972"/>
        <dbReference type="ChEBI" id="CHEBI:64428"/>
        <dbReference type="EC" id="2.8.1.7"/>
    </reaction>
</comment>
<dbReference type="RefSeq" id="WP_135225539.1">
    <property type="nucleotide sequence ID" value="NZ_CP132508.1"/>
</dbReference>
<feature type="domain" description="Aminotransferase class V" evidence="11">
    <location>
        <begin position="13"/>
        <end position="378"/>
    </location>
</feature>
<keyword evidence="4" id="KW-0808">Transferase</keyword>
<dbReference type="NCBIfam" id="NF002806">
    <property type="entry name" value="PRK02948.1"/>
    <property type="match status" value="1"/>
</dbReference>
<evidence type="ECO:0000256" key="4">
    <source>
        <dbReference type="ARBA" id="ARBA00022679"/>
    </source>
</evidence>
<evidence type="ECO:0000259" key="11">
    <source>
        <dbReference type="Pfam" id="PF00266"/>
    </source>
</evidence>
<gene>
    <name evidence="12" type="ORF">Q5761_06555</name>
</gene>
<keyword evidence="8" id="KW-0411">Iron-sulfur</keyword>
<dbReference type="InterPro" id="IPR015421">
    <property type="entry name" value="PyrdxlP-dep_Trfase_major"/>
</dbReference>
<dbReference type="Gene3D" id="3.40.640.10">
    <property type="entry name" value="Type I PLP-dependent aspartate aminotransferase-like (Major domain)"/>
    <property type="match status" value="1"/>
</dbReference>
<evidence type="ECO:0000256" key="6">
    <source>
        <dbReference type="ARBA" id="ARBA00022898"/>
    </source>
</evidence>
<dbReference type="EC" id="2.8.1.7" evidence="3"/>
<dbReference type="InterPro" id="IPR015422">
    <property type="entry name" value="PyrdxlP-dep_Trfase_small"/>
</dbReference>
<keyword evidence="13" id="KW-1185">Reference proteome</keyword>
<comment type="similarity">
    <text evidence="2">Belongs to the class-V pyridoxal-phosphate-dependent aminotransferase family. NifS/IscS subfamily.</text>
</comment>
<organism evidence="12 13">
    <name type="scientific">Thermaerobacter composti</name>
    <dbReference type="NCBI Taxonomy" id="554949"/>
    <lineage>
        <taxon>Bacteria</taxon>
        <taxon>Bacillati</taxon>
        <taxon>Bacillota</taxon>
        <taxon>Clostridia</taxon>
        <taxon>Eubacteriales</taxon>
        <taxon>Clostridiales Family XVII. Incertae Sedis</taxon>
        <taxon>Thermaerobacter</taxon>
    </lineage>
</organism>
<dbReference type="SUPFAM" id="SSF53383">
    <property type="entry name" value="PLP-dependent transferases"/>
    <property type="match status" value="1"/>
</dbReference>
<dbReference type="InterPro" id="IPR016454">
    <property type="entry name" value="Cysteine_dSase"/>
</dbReference>
<keyword evidence="5" id="KW-0479">Metal-binding</keyword>
<dbReference type="InterPro" id="IPR000192">
    <property type="entry name" value="Aminotrans_V_dom"/>
</dbReference>